<reference evidence="3 4" key="1">
    <citation type="journal article" date="2014" name="Genome Announc.">
        <title>The Genome Sequence of Bifidobacterium moukalabense DSM 27321 Highlights the Close Phylogenetic Relatedness with the Bifidobacterium dentium Taxon.</title>
        <authorList>
            <person name="Lugli G.A."/>
            <person name="Duranti S."/>
            <person name="Milani C."/>
            <person name="Turroni F."/>
            <person name="Viappiani A."/>
            <person name="Mangifesta M."/>
            <person name="van Sinderen D."/>
            <person name="Ventura M."/>
        </authorList>
    </citation>
    <scope>NUCLEOTIDE SEQUENCE [LARGE SCALE GENOMIC DNA]</scope>
    <source>
        <strain evidence="3 4">DSM 27321</strain>
    </source>
</reference>
<dbReference type="RefSeq" id="WP_034875785.1">
    <property type="nucleotide sequence ID" value="NZ_AZMV01000005.1"/>
</dbReference>
<comment type="similarity">
    <text evidence="1 2">Belongs to the short-chain dehydrogenases/reductases (SDR) family.</text>
</comment>
<evidence type="ECO:0000256" key="1">
    <source>
        <dbReference type="ARBA" id="ARBA00006484"/>
    </source>
</evidence>
<dbReference type="OrthoDB" id="3178062at2"/>
<dbReference type="SUPFAM" id="SSF51735">
    <property type="entry name" value="NAD(P)-binding Rossmann-fold domains"/>
    <property type="match status" value="1"/>
</dbReference>
<dbReference type="Gene3D" id="3.40.50.720">
    <property type="entry name" value="NAD(P)-binding Rossmann-like Domain"/>
    <property type="match status" value="1"/>
</dbReference>
<dbReference type="InterPro" id="IPR002347">
    <property type="entry name" value="SDR_fam"/>
</dbReference>
<keyword evidence="4" id="KW-1185">Reference proteome</keyword>
<sequence>MNTATGRKIAIVTGSALGLGYELTRQLIDQGWFVAGIDFNTERQAELSKSFGKDEYRAFVGDVSDESFVRNSIAAIRRIGHIDLLINNAGQPSFKAPTAYEAADVDKCLKGLRGMILWSVETLKADGEADLKIANVMSTAATRGNANESVYCATKWGEKGYTNSLKAAYKGSSVKIVGVYPGGIDTDFYRDSHDYVSEEKQHTFMSPAELAKVILFNLVNDADLTVSDILIERNYR</sequence>
<organism evidence="3 4">
    <name type="scientific">Bifidobacterium moukalabense DSM 27321</name>
    <dbReference type="NCBI Taxonomy" id="1435051"/>
    <lineage>
        <taxon>Bacteria</taxon>
        <taxon>Bacillati</taxon>
        <taxon>Actinomycetota</taxon>
        <taxon>Actinomycetes</taxon>
        <taxon>Bifidobacteriales</taxon>
        <taxon>Bifidobacteriaceae</taxon>
        <taxon>Bifidobacterium</taxon>
    </lineage>
</organism>
<dbReference type="PANTHER" id="PTHR42879">
    <property type="entry name" value="3-OXOACYL-(ACYL-CARRIER-PROTEIN) REDUCTASE"/>
    <property type="match status" value="1"/>
</dbReference>
<dbReference type="Pfam" id="PF00106">
    <property type="entry name" value="adh_short"/>
    <property type="match status" value="1"/>
</dbReference>
<dbReference type="PANTHER" id="PTHR42879:SF2">
    <property type="entry name" value="3-OXOACYL-[ACYL-CARRIER-PROTEIN] REDUCTASE FABG"/>
    <property type="match status" value="1"/>
</dbReference>
<protein>
    <submittedName>
        <fullName evidence="3">3-oxoacyl-[acyl-carrier protein] reductase</fullName>
    </submittedName>
</protein>
<dbReference type="STRING" id="1435051.BMOU_1187"/>
<accession>W4N9E0</accession>
<dbReference type="CDD" id="cd05233">
    <property type="entry name" value="SDR_c"/>
    <property type="match status" value="1"/>
</dbReference>
<dbReference type="InterPro" id="IPR036291">
    <property type="entry name" value="NAD(P)-bd_dom_sf"/>
</dbReference>
<dbReference type="Proteomes" id="UP000019155">
    <property type="component" value="Unassembled WGS sequence"/>
</dbReference>
<gene>
    <name evidence="3" type="ORF">BMOU_1187</name>
</gene>
<proteinExistence type="inferred from homology"/>
<dbReference type="PRINTS" id="PR00080">
    <property type="entry name" value="SDRFAMILY"/>
</dbReference>
<dbReference type="EMBL" id="AZMV01000005">
    <property type="protein sequence ID" value="ETY71275.1"/>
    <property type="molecule type" value="Genomic_DNA"/>
</dbReference>
<dbReference type="PRINTS" id="PR00081">
    <property type="entry name" value="GDHRDH"/>
</dbReference>
<evidence type="ECO:0000313" key="4">
    <source>
        <dbReference type="Proteomes" id="UP000019155"/>
    </source>
</evidence>
<comment type="caution">
    <text evidence="3">The sequence shown here is derived from an EMBL/GenBank/DDBJ whole genome shotgun (WGS) entry which is preliminary data.</text>
</comment>
<dbReference type="InterPro" id="IPR050259">
    <property type="entry name" value="SDR"/>
</dbReference>
<dbReference type="PATRIC" id="fig|1435051.3.peg.1165"/>
<evidence type="ECO:0000313" key="3">
    <source>
        <dbReference type="EMBL" id="ETY71275.1"/>
    </source>
</evidence>
<evidence type="ECO:0000256" key="2">
    <source>
        <dbReference type="RuleBase" id="RU000363"/>
    </source>
</evidence>
<dbReference type="AlphaFoldDB" id="W4N9E0"/>
<name>W4N9E0_9BIFI</name>
<dbReference type="GeneID" id="97501473"/>
<dbReference type="eggNOG" id="COG4221">
    <property type="taxonomic scope" value="Bacteria"/>
</dbReference>